<dbReference type="Proteomes" id="UP000321617">
    <property type="component" value="Unassembled WGS sequence"/>
</dbReference>
<evidence type="ECO:0000256" key="1">
    <source>
        <dbReference type="ARBA" id="ARBA00005582"/>
    </source>
</evidence>
<dbReference type="OrthoDB" id="9786141at2"/>
<reference evidence="6 7" key="1">
    <citation type="journal article" date="2013" name="Stand. Genomic Sci.">
        <title>Genomic Encyclopedia of Type Strains, Phase I: The one thousand microbial genomes (KMG-I) project.</title>
        <authorList>
            <person name="Kyrpides N.C."/>
            <person name="Woyke T."/>
            <person name="Eisen J.A."/>
            <person name="Garrity G."/>
            <person name="Lilburn T.G."/>
            <person name="Beck B.J."/>
            <person name="Whitman W.B."/>
            <person name="Hugenholtz P."/>
            <person name="Klenk H.P."/>
        </authorList>
    </citation>
    <scope>NUCLEOTIDE SEQUENCE [LARGE SCALE GENOMIC DNA]</scope>
    <source>
        <strain evidence="6 7">DSM 45044</strain>
    </source>
</reference>
<evidence type="ECO:0000259" key="5">
    <source>
        <dbReference type="PROSITE" id="PS51462"/>
    </source>
</evidence>
<dbReference type="PROSITE" id="PS00893">
    <property type="entry name" value="NUDIX_BOX"/>
    <property type="match status" value="1"/>
</dbReference>
<dbReference type="InterPro" id="IPR020084">
    <property type="entry name" value="NUDIX_hydrolase_CS"/>
</dbReference>
<evidence type="ECO:0000256" key="4">
    <source>
        <dbReference type="SAM" id="MobiDB-lite"/>
    </source>
</evidence>
<organism evidence="6 7">
    <name type="scientific">Stackebrandtia albiflava</name>
    <dbReference type="NCBI Taxonomy" id="406432"/>
    <lineage>
        <taxon>Bacteria</taxon>
        <taxon>Bacillati</taxon>
        <taxon>Actinomycetota</taxon>
        <taxon>Actinomycetes</taxon>
        <taxon>Glycomycetales</taxon>
        <taxon>Glycomycetaceae</taxon>
        <taxon>Stackebrandtia</taxon>
    </lineage>
</organism>
<accession>A0A562VBC1</accession>
<sequence length="248" mass="26818">MSHDHTAPPTASVAVDTVILTVPADELVVLLVRRANPPYQGEWALPGGFLEADEDLDDAAARELREETGLRPGEVHLEQFRGYGAPGRDPRGRVVSIAYLALVPSPPTATAGGDAADVGWLPVAEVLAGGTGTAFDHRTIVEDAVEHARRMLEHTTVAAAFCPPEFTISQLRRVYEIVWGETLDPGNFHRKVTRIPDFLVATGESTTRDGGRPAALFRRGTATRLQPPLYRAVDRSASARGQRRSTGR</sequence>
<dbReference type="InterPro" id="IPR036388">
    <property type="entry name" value="WH-like_DNA-bd_sf"/>
</dbReference>
<dbReference type="CDD" id="cd18873">
    <property type="entry name" value="NUDIX_NadM_like"/>
    <property type="match status" value="1"/>
</dbReference>
<evidence type="ECO:0000256" key="3">
    <source>
        <dbReference type="RuleBase" id="RU003476"/>
    </source>
</evidence>
<dbReference type="Pfam" id="PF21906">
    <property type="entry name" value="WHD_NrtR"/>
    <property type="match status" value="1"/>
</dbReference>
<dbReference type="InterPro" id="IPR036390">
    <property type="entry name" value="WH_DNA-bd_sf"/>
</dbReference>
<dbReference type="GO" id="GO:0016787">
    <property type="term" value="F:hydrolase activity"/>
    <property type="evidence" value="ECO:0007669"/>
    <property type="project" value="UniProtKB-KW"/>
</dbReference>
<name>A0A562VBC1_9ACTN</name>
<evidence type="ECO:0000313" key="6">
    <source>
        <dbReference type="EMBL" id="TWJ15117.1"/>
    </source>
</evidence>
<dbReference type="SUPFAM" id="SSF55811">
    <property type="entry name" value="Nudix"/>
    <property type="match status" value="1"/>
</dbReference>
<evidence type="ECO:0000256" key="2">
    <source>
        <dbReference type="ARBA" id="ARBA00022801"/>
    </source>
</evidence>
<proteinExistence type="inferred from homology"/>
<feature type="domain" description="Nudix hydrolase" evidence="5">
    <location>
        <begin position="11"/>
        <end position="146"/>
    </location>
</feature>
<dbReference type="SUPFAM" id="SSF46785">
    <property type="entry name" value="Winged helix' DNA-binding domain"/>
    <property type="match status" value="1"/>
</dbReference>
<comment type="caution">
    <text evidence="6">The sequence shown here is derived from an EMBL/GenBank/DDBJ whole genome shotgun (WGS) entry which is preliminary data.</text>
</comment>
<dbReference type="PANTHER" id="PTHR43736:SF4">
    <property type="entry name" value="SLR1690 PROTEIN"/>
    <property type="match status" value="1"/>
</dbReference>
<dbReference type="InterPro" id="IPR020476">
    <property type="entry name" value="Nudix_hydrolase"/>
</dbReference>
<dbReference type="Gene3D" id="1.10.10.10">
    <property type="entry name" value="Winged helix-like DNA-binding domain superfamily/Winged helix DNA-binding domain"/>
    <property type="match status" value="1"/>
</dbReference>
<keyword evidence="7" id="KW-1185">Reference proteome</keyword>
<dbReference type="PANTHER" id="PTHR43736">
    <property type="entry name" value="ADP-RIBOSE PYROPHOSPHATASE"/>
    <property type="match status" value="1"/>
</dbReference>
<feature type="region of interest" description="Disordered" evidence="4">
    <location>
        <begin position="228"/>
        <end position="248"/>
    </location>
</feature>
<dbReference type="InterPro" id="IPR054105">
    <property type="entry name" value="WHD_NrtR"/>
</dbReference>
<protein>
    <submittedName>
        <fullName evidence="6">8-oxo-dGTP diphosphatase</fullName>
    </submittedName>
</protein>
<dbReference type="Gene3D" id="3.90.79.10">
    <property type="entry name" value="Nucleoside Triphosphate Pyrophosphohydrolase"/>
    <property type="match status" value="1"/>
</dbReference>
<dbReference type="InterPro" id="IPR000086">
    <property type="entry name" value="NUDIX_hydrolase_dom"/>
</dbReference>
<dbReference type="RefSeq" id="WP_147133271.1">
    <property type="nucleotide sequence ID" value="NZ_BAABIJ010000001.1"/>
</dbReference>
<comment type="similarity">
    <text evidence="1 3">Belongs to the Nudix hydrolase family.</text>
</comment>
<dbReference type="AlphaFoldDB" id="A0A562VBC1"/>
<evidence type="ECO:0000313" key="7">
    <source>
        <dbReference type="Proteomes" id="UP000321617"/>
    </source>
</evidence>
<gene>
    <name evidence="6" type="ORF">LX16_0815</name>
</gene>
<keyword evidence="2 3" id="KW-0378">Hydrolase</keyword>
<dbReference type="InterPro" id="IPR015797">
    <property type="entry name" value="NUDIX_hydrolase-like_dom_sf"/>
</dbReference>
<dbReference type="EMBL" id="VLLL01000005">
    <property type="protein sequence ID" value="TWJ15117.1"/>
    <property type="molecule type" value="Genomic_DNA"/>
</dbReference>
<dbReference type="PRINTS" id="PR00502">
    <property type="entry name" value="NUDIXFAMILY"/>
</dbReference>
<dbReference type="Pfam" id="PF00293">
    <property type="entry name" value="NUDIX"/>
    <property type="match status" value="1"/>
</dbReference>
<dbReference type="PROSITE" id="PS51462">
    <property type="entry name" value="NUDIX"/>
    <property type="match status" value="1"/>
</dbReference>